<name>A0A1T4TL45_9HYPH</name>
<evidence type="ECO:0000256" key="2">
    <source>
        <dbReference type="ARBA" id="ARBA00022723"/>
    </source>
</evidence>
<dbReference type="RefSeq" id="WP_085938177.1">
    <property type="nucleotide sequence ID" value="NZ_FUWJ01000020.1"/>
</dbReference>
<dbReference type="Pfam" id="PF02754">
    <property type="entry name" value="CCG"/>
    <property type="match status" value="1"/>
</dbReference>
<gene>
    <name evidence="7" type="ORF">SAMN02745126_06452</name>
</gene>
<feature type="domain" description="Cysteine-rich" evidence="6">
    <location>
        <begin position="204"/>
        <end position="287"/>
    </location>
</feature>
<dbReference type="SUPFAM" id="SSF54862">
    <property type="entry name" value="4Fe-4S ferredoxins"/>
    <property type="match status" value="1"/>
</dbReference>
<dbReference type="GO" id="GO:0016491">
    <property type="term" value="F:oxidoreductase activity"/>
    <property type="evidence" value="ECO:0007669"/>
    <property type="project" value="UniProtKB-ARBA"/>
</dbReference>
<reference evidence="8" key="1">
    <citation type="submission" date="2017-02" db="EMBL/GenBank/DDBJ databases">
        <authorList>
            <person name="Varghese N."/>
            <person name="Submissions S."/>
        </authorList>
    </citation>
    <scope>NUCLEOTIDE SEQUENCE [LARGE SCALE GENOMIC DNA]</scope>
    <source>
        <strain evidence="8">ATCC 27094</strain>
    </source>
</reference>
<dbReference type="GO" id="GO:0046872">
    <property type="term" value="F:metal ion binding"/>
    <property type="evidence" value="ECO:0007669"/>
    <property type="project" value="UniProtKB-KW"/>
</dbReference>
<evidence type="ECO:0000256" key="5">
    <source>
        <dbReference type="ARBA" id="ARBA00023014"/>
    </source>
</evidence>
<keyword evidence="3" id="KW-0677">Repeat</keyword>
<evidence type="ECO:0000313" key="8">
    <source>
        <dbReference type="Proteomes" id="UP000190092"/>
    </source>
</evidence>
<evidence type="ECO:0000313" key="7">
    <source>
        <dbReference type="EMBL" id="SKA41011.1"/>
    </source>
</evidence>
<organism evidence="7 8">
    <name type="scientific">Enhydrobacter aerosaccus</name>
    <dbReference type="NCBI Taxonomy" id="225324"/>
    <lineage>
        <taxon>Bacteria</taxon>
        <taxon>Pseudomonadati</taxon>
        <taxon>Pseudomonadota</taxon>
        <taxon>Alphaproteobacteria</taxon>
        <taxon>Hyphomicrobiales</taxon>
        <taxon>Enhydrobacter</taxon>
    </lineage>
</organism>
<dbReference type="InterPro" id="IPR004017">
    <property type="entry name" value="Cys_rich_dom"/>
</dbReference>
<keyword evidence="1" id="KW-0004">4Fe-4S</keyword>
<protein>
    <submittedName>
        <fullName evidence="7">Glycerol-3-phosphate dehydrogenase subunit C</fullName>
    </submittedName>
</protein>
<dbReference type="PANTHER" id="PTHR32479:SF19">
    <property type="entry name" value="ANAEROBIC GLYCEROL-3-PHOSPHATE DEHYDROGENASE SUBUNIT C"/>
    <property type="match status" value="1"/>
</dbReference>
<sequence length="452" mass="49791">MREGSLEAPVRQPLEWQNPWFWDEAALEKELERVFDICHGCRRCFNLCDSFPRLFDMIDNGPTGELDGVDKAEYAKVEQACTLCDMCFMTKCPYVPPHPWALDFPHLMLRHRAVQARKKGIDFVDAQLADTDRAGRLGTFVAGLMNWATDENNQPTRRAMERFAGIHHGARLPKQAAETFEQRARRETVEINEAAPAFGKRKAVLYATCFVNFHSTEIGAAARAVLAKNGVPTEALHPACCGMPKLELGDLEAVAAAARKVSAELLPWVEKGYDIVALTPSCALMLKFEWPLLLAGDPAIERLAQATFDLSEYVVDIAKKHGLAEGLEPVEGGISMHLACHARAQNMGPKGAEMLRLIPKTRVAVIERCSGHGGIWGARTENFDVAVKVGKPAAQAALKNNTSHVASECPLAGEHLMQVMEMTAGEEKPKAFRAEHPIEILARAYGLRESSS</sequence>
<evidence type="ECO:0000256" key="1">
    <source>
        <dbReference type="ARBA" id="ARBA00022485"/>
    </source>
</evidence>
<dbReference type="AlphaFoldDB" id="A0A1T4TL45"/>
<accession>A0A1T4TL45</accession>
<proteinExistence type="predicted"/>
<dbReference type="PANTHER" id="PTHR32479">
    <property type="entry name" value="GLYCOLATE OXIDASE IRON-SULFUR SUBUNIT"/>
    <property type="match status" value="1"/>
</dbReference>
<dbReference type="Proteomes" id="UP000190092">
    <property type="component" value="Unassembled WGS sequence"/>
</dbReference>
<keyword evidence="4" id="KW-0408">Iron</keyword>
<dbReference type="OrthoDB" id="9765258at2"/>
<dbReference type="EMBL" id="FUWJ01000020">
    <property type="protein sequence ID" value="SKA41011.1"/>
    <property type="molecule type" value="Genomic_DNA"/>
</dbReference>
<evidence type="ECO:0000256" key="3">
    <source>
        <dbReference type="ARBA" id="ARBA00022737"/>
    </source>
</evidence>
<evidence type="ECO:0000259" key="6">
    <source>
        <dbReference type="Pfam" id="PF02754"/>
    </source>
</evidence>
<dbReference type="STRING" id="225324.SAMN02745126_06452"/>
<keyword evidence="5" id="KW-0411">Iron-sulfur</keyword>
<keyword evidence="8" id="KW-1185">Reference proteome</keyword>
<evidence type="ECO:0000256" key="4">
    <source>
        <dbReference type="ARBA" id="ARBA00023004"/>
    </source>
</evidence>
<dbReference type="GO" id="GO:0051539">
    <property type="term" value="F:4 iron, 4 sulfur cluster binding"/>
    <property type="evidence" value="ECO:0007669"/>
    <property type="project" value="UniProtKB-KW"/>
</dbReference>
<keyword evidence="2" id="KW-0479">Metal-binding</keyword>